<keyword evidence="3" id="KW-1185">Reference proteome</keyword>
<dbReference type="AlphaFoldDB" id="A0A562ZUX8"/>
<dbReference type="OrthoDB" id="8903936at2"/>
<protein>
    <submittedName>
        <fullName evidence="2">Uncharacterized protein</fullName>
    </submittedName>
</protein>
<evidence type="ECO:0000256" key="1">
    <source>
        <dbReference type="SAM" id="MobiDB-lite"/>
    </source>
</evidence>
<feature type="region of interest" description="Disordered" evidence="1">
    <location>
        <begin position="145"/>
        <end position="167"/>
    </location>
</feature>
<evidence type="ECO:0000313" key="3">
    <source>
        <dbReference type="Proteomes" id="UP000318199"/>
    </source>
</evidence>
<dbReference type="RefSeq" id="WP_145892225.1">
    <property type="nucleotide sequence ID" value="NZ_VOBQ01000004.1"/>
</dbReference>
<dbReference type="EMBL" id="VOBQ01000004">
    <property type="protein sequence ID" value="TWO72402.1"/>
    <property type="molecule type" value="Genomic_DNA"/>
</dbReference>
<comment type="caution">
    <text evidence="2">The sequence shown here is derived from an EMBL/GenBank/DDBJ whole genome shotgun (WGS) entry which is preliminary data.</text>
</comment>
<name>A0A562ZUX8_9BURK</name>
<feature type="compositionally biased region" description="Pro residues" evidence="1">
    <location>
        <begin position="151"/>
        <end position="167"/>
    </location>
</feature>
<evidence type="ECO:0000313" key="2">
    <source>
        <dbReference type="EMBL" id="TWO72402.1"/>
    </source>
</evidence>
<accession>A0A562ZUX8</accession>
<proteinExistence type="predicted"/>
<sequence>MQAWRVDREVLAIGAVRIALQRIALAHWRADARLRSWGVAPLVVLDSASLAVPCWPEEALWLGAWGEDDAASAAIALHLPGGLGPVRIHLPAETAITSLEDAAGGARPLAWESPEQDHLVLELAVEHAGGRVALSLVLLRPATWEQRSGRPAPPPPQSPPPLPPRLG</sequence>
<organism evidence="2 3">
    <name type="scientific">Caenimonas sedimenti</name>
    <dbReference type="NCBI Taxonomy" id="2596921"/>
    <lineage>
        <taxon>Bacteria</taxon>
        <taxon>Pseudomonadati</taxon>
        <taxon>Pseudomonadota</taxon>
        <taxon>Betaproteobacteria</taxon>
        <taxon>Burkholderiales</taxon>
        <taxon>Comamonadaceae</taxon>
        <taxon>Caenimonas</taxon>
    </lineage>
</organism>
<dbReference type="Proteomes" id="UP000318199">
    <property type="component" value="Unassembled WGS sequence"/>
</dbReference>
<reference evidence="2 3" key="1">
    <citation type="submission" date="2019-07" db="EMBL/GenBank/DDBJ databases">
        <title>Caenimonas sedimenti sp. nov., isolated from activated sludge.</title>
        <authorList>
            <person name="Xu J."/>
        </authorList>
    </citation>
    <scope>NUCLEOTIDE SEQUENCE [LARGE SCALE GENOMIC DNA]</scope>
    <source>
        <strain evidence="2 3">HX-9-20</strain>
    </source>
</reference>
<gene>
    <name evidence="2" type="ORF">FN976_06785</name>
</gene>